<protein>
    <submittedName>
        <fullName evidence="12">Clathrin assembly protein At4g40080</fullName>
    </submittedName>
</protein>
<evidence type="ECO:0000256" key="3">
    <source>
        <dbReference type="ARBA" id="ARBA00004600"/>
    </source>
</evidence>
<dbReference type="GO" id="GO:0005794">
    <property type="term" value="C:Golgi apparatus"/>
    <property type="evidence" value="ECO:0007669"/>
    <property type="project" value="UniProtKB-SubCell"/>
</dbReference>
<evidence type="ECO:0000256" key="7">
    <source>
        <dbReference type="ARBA" id="ARBA00023176"/>
    </source>
</evidence>
<dbReference type="GeneID" id="111436077"/>
<proteinExistence type="predicted"/>
<feature type="transmembrane region" description="Helical" evidence="9">
    <location>
        <begin position="14"/>
        <end position="33"/>
    </location>
</feature>
<keyword evidence="4" id="KW-0254">Endocytosis</keyword>
<comment type="subcellular location">
    <subcellularLocation>
        <location evidence="1">Cytoplasmic vesicle</location>
        <location evidence="1">Clathrin-coated vesicle</location>
    </subcellularLocation>
    <subcellularLocation>
        <location evidence="2">Golgi apparatus</location>
    </subcellularLocation>
    <subcellularLocation>
        <location evidence="3">Membrane</location>
        <location evidence="3">Clathrin-coated pit</location>
    </subcellularLocation>
</comment>
<dbReference type="PANTHER" id="PTHR22951">
    <property type="entry name" value="CLATHRIN ASSEMBLY PROTEIN"/>
    <property type="match status" value="1"/>
</dbReference>
<reference evidence="12" key="1">
    <citation type="submission" date="2025-08" db="UniProtKB">
        <authorList>
            <consortium name="RefSeq"/>
        </authorList>
    </citation>
    <scope>IDENTIFICATION</scope>
    <source>
        <tissue evidence="12">Young leaves</tissue>
    </source>
</reference>
<dbReference type="SUPFAM" id="SSF48464">
    <property type="entry name" value="ENTH/VHS domain"/>
    <property type="match status" value="1"/>
</dbReference>
<dbReference type="CDD" id="cd16987">
    <property type="entry name" value="ANTH_N_AP180_plant"/>
    <property type="match status" value="1"/>
</dbReference>
<organism evidence="11 12">
    <name type="scientific">Cucurbita moschata</name>
    <name type="common">Winter crookneck squash</name>
    <name type="synonym">Cucurbita pepo var. moschata</name>
    <dbReference type="NCBI Taxonomy" id="3662"/>
    <lineage>
        <taxon>Eukaryota</taxon>
        <taxon>Viridiplantae</taxon>
        <taxon>Streptophyta</taxon>
        <taxon>Embryophyta</taxon>
        <taxon>Tracheophyta</taxon>
        <taxon>Spermatophyta</taxon>
        <taxon>Magnoliopsida</taxon>
        <taxon>eudicotyledons</taxon>
        <taxon>Gunneridae</taxon>
        <taxon>Pentapetalae</taxon>
        <taxon>rosids</taxon>
        <taxon>fabids</taxon>
        <taxon>Cucurbitales</taxon>
        <taxon>Cucurbitaceae</taxon>
        <taxon>Cucurbiteae</taxon>
        <taxon>Cucurbita</taxon>
    </lineage>
</organism>
<sequence length="394" mass="44194">MIKQDYIFLLRPPIPYPILLCSALFCSALLSMVRTKKLSSLIGLIKDKASQSKAALLAKPNILSFQLALLRATTHDPHAPPTHKDLSVLLSLGKTSRATAAAALEVLMDRLQSTQNSAVALKCLIAIHHIIKNGDFILQDQLSVFPFTGGRNYLKLSDFRDSSNPISWELSSWVRWYAQYIETVLCISRILGFFFVGSSSSNAEREKKTEQISGFFNSDLLKETESLMGLIEEVSKMPHCLHLNGNGLVDKIYAFVGEDYLSATKEISNRVTEFRQRLGCLSFGESVELVCALKRLEDCKEKQSRGISGNHEILLKGFWGSIREIRNLIGESKDPRETGKLGRTKSRMSDSGRFMDQDNAKLYRHSVRFGSERFDFTCKGIPVLGITESYLLLK</sequence>
<evidence type="ECO:0000313" key="11">
    <source>
        <dbReference type="Proteomes" id="UP000504609"/>
    </source>
</evidence>
<name>A0A6J1EP16_CUCMO</name>
<dbReference type="PROSITE" id="PS50942">
    <property type="entry name" value="ENTH"/>
    <property type="match status" value="1"/>
</dbReference>
<dbReference type="AlphaFoldDB" id="A0A6J1EP16"/>
<dbReference type="GO" id="GO:0005546">
    <property type="term" value="F:phosphatidylinositol-4,5-bisphosphate binding"/>
    <property type="evidence" value="ECO:0007669"/>
    <property type="project" value="TreeGrafter"/>
</dbReference>
<keyword evidence="6 9" id="KW-0472">Membrane</keyword>
<dbReference type="GO" id="GO:0006900">
    <property type="term" value="P:vesicle budding from membrane"/>
    <property type="evidence" value="ECO:0007669"/>
    <property type="project" value="TreeGrafter"/>
</dbReference>
<dbReference type="InterPro" id="IPR045192">
    <property type="entry name" value="AP180-like"/>
</dbReference>
<feature type="domain" description="ENTH" evidence="10">
    <location>
        <begin position="57"/>
        <end position="195"/>
    </location>
</feature>
<dbReference type="GO" id="GO:0048268">
    <property type="term" value="P:clathrin coat assembly"/>
    <property type="evidence" value="ECO:0007669"/>
    <property type="project" value="InterPro"/>
</dbReference>
<dbReference type="Gene3D" id="1.25.40.90">
    <property type="match status" value="1"/>
</dbReference>
<keyword evidence="7" id="KW-0168">Coated pit</keyword>
<evidence type="ECO:0000256" key="9">
    <source>
        <dbReference type="PROSITE-ProRule" id="PRU00243"/>
    </source>
</evidence>
<evidence type="ECO:0000256" key="2">
    <source>
        <dbReference type="ARBA" id="ARBA00004555"/>
    </source>
</evidence>
<keyword evidence="5" id="KW-0333">Golgi apparatus</keyword>
<keyword evidence="9" id="KW-0812">Transmembrane</keyword>
<dbReference type="InterPro" id="IPR048050">
    <property type="entry name" value="ANTH_N_plant"/>
</dbReference>
<evidence type="ECO:0000256" key="5">
    <source>
        <dbReference type="ARBA" id="ARBA00023034"/>
    </source>
</evidence>
<keyword evidence="9" id="KW-1133">Transmembrane helix</keyword>
<dbReference type="KEGG" id="cmos:111436077"/>
<evidence type="ECO:0000256" key="1">
    <source>
        <dbReference type="ARBA" id="ARBA00004132"/>
    </source>
</evidence>
<dbReference type="RefSeq" id="XP_022929539.1">
    <property type="nucleotide sequence ID" value="XM_023073771.1"/>
</dbReference>
<dbReference type="InterPro" id="IPR008942">
    <property type="entry name" value="ENTH_VHS"/>
</dbReference>
<evidence type="ECO:0000259" key="10">
    <source>
        <dbReference type="PROSITE" id="PS50942"/>
    </source>
</evidence>
<dbReference type="GO" id="GO:0032050">
    <property type="term" value="F:clathrin heavy chain binding"/>
    <property type="evidence" value="ECO:0007669"/>
    <property type="project" value="TreeGrafter"/>
</dbReference>
<dbReference type="Pfam" id="PF07651">
    <property type="entry name" value="ANTH"/>
    <property type="match status" value="1"/>
</dbReference>
<evidence type="ECO:0000313" key="12">
    <source>
        <dbReference type="RefSeq" id="XP_022929539.1"/>
    </source>
</evidence>
<evidence type="ECO:0000256" key="8">
    <source>
        <dbReference type="ARBA" id="ARBA00023329"/>
    </source>
</evidence>
<dbReference type="GO" id="GO:0005905">
    <property type="term" value="C:clathrin-coated pit"/>
    <property type="evidence" value="ECO:0007669"/>
    <property type="project" value="UniProtKB-SubCell"/>
</dbReference>
<gene>
    <name evidence="12" type="primary">LOC111436077</name>
</gene>
<dbReference type="PANTHER" id="PTHR22951:SF76">
    <property type="entry name" value="OS09G0468150 PROTEIN"/>
    <property type="match status" value="1"/>
</dbReference>
<dbReference type="GO" id="GO:0072583">
    <property type="term" value="P:clathrin-dependent endocytosis"/>
    <property type="evidence" value="ECO:0007669"/>
    <property type="project" value="InterPro"/>
</dbReference>
<dbReference type="GO" id="GO:0005545">
    <property type="term" value="F:1-phosphatidylinositol binding"/>
    <property type="evidence" value="ECO:0007669"/>
    <property type="project" value="TreeGrafter"/>
</dbReference>
<dbReference type="SMART" id="SM00273">
    <property type="entry name" value="ENTH"/>
    <property type="match status" value="1"/>
</dbReference>
<keyword evidence="11" id="KW-1185">Reference proteome</keyword>
<evidence type="ECO:0000256" key="6">
    <source>
        <dbReference type="ARBA" id="ARBA00023136"/>
    </source>
</evidence>
<comment type="caution">
    <text evidence="9">Lacks conserved residue(s) required for the propagation of feature annotation.</text>
</comment>
<accession>A0A6J1EP16</accession>
<dbReference type="Proteomes" id="UP000504609">
    <property type="component" value="Unplaced"/>
</dbReference>
<dbReference type="GO" id="GO:0000149">
    <property type="term" value="F:SNARE binding"/>
    <property type="evidence" value="ECO:0007669"/>
    <property type="project" value="TreeGrafter"/>
</dbReference>
<dbReference type="FunFam" id="1.25.40.90:FF:000035">
    <property type="entry name" value="Putative clathrin assembly protein At4g40080"/>
    <property type="match status" value="1"/>
</dbReference>
<evidence type="ECO:0000256" key="4">
    <source>
        <dbReference type="ARBA" id="ARBA00022583"/>
    </source>
</evidence>
<dbReference type="InterPro" id="IPR013809">
    <property type="entry name" value="ENTH"/>
</dbReference>
<keyword evidence="8" id="KW-0968">Cytoplasmic vesicle</keyword>
<dbReference type="GO" id="GO:0030136">
    <property type="term" value="C:clathrin-coated vesicle"/>
    <property type="evidence" value="ECO:0007669"/>
    <property type="project" value="UniProtKB-SubCell"/>
</dbReference>
<dbReference type="InterPro" id="IPR011417">
    <property type="entry name" value="ANTH_dom"/>
</dbReference>